<dbReference type="AlphaFoldDB" id="A0A0N4ZVJ5"/>
<feature type="transmembrane region" description="Helical" evidence="1">
    <location>
        <begin position="287"/>
        <end position="309"/>
    </location>
</feature>
<keyword evidence="2" id="KW-1185">Reference proteome</keyword>
<reference evidence="3" key="1">
    <citation type="submission" date="2017-02" db="UniProtKB">
        <authorList>
            <consortium name="WormBaseParasite"/>
        </authorList>
    </citation>
    <scope>IDENTIFICATION</scope>
</reference>
<proteinExistence type="predicted"/>
<name>A0A0N4ZVJ5_PARTI</name>
<accession>A0A0N4ZVJ5</accession>
<keyword evidence="1" id="KW-0472">Membrane</keyword>
<evidence type="ECO:0000256" key="1">
    <source>
        <dbReference type="SAM" id="Phobius"/>
    </source>
</evidence>
<organism evidence="2 3">
    <name type="scientific">Parastrongyloides trichosuri</name>
    <name type="common">Possum-specific nematode worm</name>
    <dbReference type="NCBI Taxonomy" id="131310"/>
    <lineage>
        <taxon>Eukaryota</taxon>
        <taxon>Metazoa</taxon>
        <taxon>Ecdysozoa</taxon>
        <taxon>Nematoda</taxon>
        <taxon>Chromadorea</taxon>
        <taxon>Rhabditida</taxon>
        <taxon>Tylenchina</taxon>
        <taxon>Panagrolaimomorpha</taxon>
        <taxon>Strongyloidoidea</taxon>
        <taxon>Strongyloididae</taxon>
        <taxon>Parastrongyloides</taxon>
    </lineage>
</organism>
<keyword evidence="1" id="KW-0812">Transmembrane</keyword>
<dbReference type="Proteomes" id="UP000038045">
    <property type="component" value="Unplaced"/>
</dbReference>
<keyword evidence="1" id="KW-1133">Transmembrane helix</keyword>
<evidence type="ECO:0000313" key="2">
    <source>
        <dbReference type="Proteomes" id="UP000038045"/>
    </source>
</evidence>
<dbReference type="WBParaSite" id="PTRK_0001259850.1">
    <property type="protein sequence ID" value="PTRK_0001259850.1"/>
    <property type="gene ID" value="PTRK_0001259850"/>
</dbReference>
<protein>
    <submittedName>
        <fullName evidence="3">Pv-fam-d protein</fullName>
    </submittedName>
</protein>
<sequence>MEDFLKDDINNLYLNINENRIGIFAYKVIIEKGMMVRRKLLNREIKEYDNNVRSMFLKKYMHMDKLLKSIFTLLKELEINDGLINKYYALKDELKMLGRNDSELNFSTLVRCLNKIKIFDMELQAIGRYVDVECEENLKFLSTKLSLRFIKMKDFVSSKKELLKCYIEYMTNHCLGMFSTKTNEFIEMLAKFSRLEEHINCELLIFKCTPLYVEEINDIYEELKEIKFCIKNLMEETKGKIRRESFVYLRNNIIKENVINGPNSLKNIGCLPENGISIFRIMKNVKFQFLCIICFSCILVCFLIFTINFNECNFSMAHSYVTKKNRVLTRAF</sequence>
<evidence type="ECO:0000313" key="3">
    <source>
        <dbReference type="WBParaSite" id="PTRK_0001259850.1"/>
    </source>
</evidence>